<dbReference type="FunFam" id="2.90.10.10:FF:000025">
    <property type="entry name" value="G-type lectin S-receptor-like serine/threonine-protein kinase"/>
    <property type="match status" value="1"/>
</dbReference>
<keyword evidence="4" id="KW-0723">Serine/threonine-protein kinase</keyword>
<keyword evidence="13 20" id="KW-1133">Transmembrane helix</keyword>
<dbReference type="PANTHER" id="PTHR47974:SF9">
    <property type="entry name" value="RECEPTOR-LIKE SERINE_THREONINE-PROTEIN KINASE"/>
    <property type="match status" value="1"/>
</dbReference>
<comment type="subcellular location">
    <subcellularLocation>
        <location evidence="1">Cell membrane</location>
        <topology evidence="1">Single-pass type I membrane protein</topology>
    </subcellularLocation>
</comment>
<protein>
    <recommendedName>
        <fullName evidence="2">non-specific serine/threonine protein kinase</fullName>
        <ecNumber evidence="2">2.7.11.1</ecNumber>
    </recommendedName>
</protein>
<dbReference type="SUPFAM" id="SSF50974">
    <property type="entry name" value="Nitrous oxide reductase, N-terminal domain"/>
    <property type="match status" value="1"/>
</dbReference>
<keyword evidence="9" id="KW-0677">Repeat</keyword>
<dbReference type="InterPro" id="IPR000858">
    <property type="entry name" value="S_locus_glycoprot_dom"/>
</dbReference>
<dbReference type="InterPro" id="IPR036426">
    <property type="entry name" value="Bulb-type_lectin_dom_sf"/>
</dbReference>
<dbReference type="FunFam" id="2.90.10.10:FF:000016">
    <property type="entry name" value="G-type lectin S-receptor-like serine/threonine-protein kinase"/>
    <property type="match status" value="1"/>
</dbReference>
<keyword evidence="17" id="KW-0325">Glycoprotein</keyword>
<evidence type="ECO:0000256" key="17">
    <source>
        <dbReference type="ARBA" id="ARBA00023180"/>
    </source>
</evidence>
<evidence type="ECO:0000313" key="23">
    <source>
        <dbReference type="EMBL" id="KAE9456675.1"/>
    </source>
</evidence>
<comment type="catalytic activity">
    <reaction evidence="18">
        <text>L-threonyl-[protein] + ATP = O-phospho-L-threonyl-[protein] + ADP + H(+)</text>
        <dbReference type="Rhea" id="RHEA:46608"/>
        <dbReference type="Rhea" id="RHEA-COMP:11060"/>
        <dbReference type="Rhea" id="RHEA-COMP:11605"/>
        <dbReference type="ChEBI" id="CHEBI:15378"/>
        <dbReference type="ChEBI" id="CHEBI:30013"/>
        <dbReference type="ChEBI" id="CHEBI:30616"/>
        <dbReference type="ChEBI" id="CHEBI:61977"/>
        <dbReference type="ChEBI" id="CHEBI:456216"/>
        <dbReference type="EC" id="2.7.11.1"/>
    </reaction>
</comment>
<sequence>MKPPLFLFISLFLFVYITIQAAADISPGSALYASNPNQSWTSPNNTFSLRFISSAAYFAAVTYSGGIPVWTAGPADSSASLSFLPDGNLRLLNGSSGNLVWQSGTAGLGVSSAALDDSGNLRLLNGTVSIWSTFDNPTDTIVPSQNLTVNNVLRSGLYSFALLRSGNLTLTWNDSILYWNLGFNSSTITNLTSPSLGLQSIGILSVADSNISSPVIVAYSSDYGEGSDILRFLKLDSDGNLRIYSSARGSGTQTDGWAAVSDQCQVFGYCGDLGICSYNDSSPICGCPSKNFDPIDPKDSKKGCKRKVEIENCPGSATMLEIDHAMFLTYPPELSSEVFFVGMSACRLNCLVSGSCVASTSLSDGTGLCYLKNPNFISGYQSAALPSTSYVKVCGPIVPNPSVSSLSVEHSIGSRLKGWIVAVVIIVTILGLVTLEGVVRAIQVSFWCTQEQPSHRPMMGKVVQMLEGVTEIEKPPVPKAVPEGSVGEASFNGSSSVGALSALRSSAPAQSLSLPRRILTLERTSSSVSY</sequence>
<dbReference type="Pfam" id="PF00954">
    <property type="entry name" value="S_locus_glycop"/>
    <property type="match status" value="1"/>
</dbReference>
<dbReference type="GO" id="GO:0005524">
    <property type="term" value="F:ATP binding"/>
    <property type="evidence" value="ECO:0007669"/>
    <property type="project" value="UniProtKB-KW"/>
</dbReference>
<evidence type="ECO:0000256" key="21">
    <source>
        <dbReference type="SAM" id="SignalP"/>
    </source>
</evidence>
<evidence type="ECO:0000256" key="20">
    <source>
        <dbReference type="SAM" id="Phobius"/>
    </source>
</evidence>
<dbReference type="PANTHER" id="PTHR47974">
    <property type="entry name" value="OS07G0415500 PROTEIN"/>
    <property type="match status" value="1"/>
</dbReference>
<evidence type="ECO:0000256" key="1">
    <source>
        <dbReference type="ARBA" id="ARBA00004251"/>
    </source>
</evidence>
<evidence type="ECO:0000256" key="18">
    <source>
        <dbReference type="ARBA" id="ARBA00047899"/>
    </source>
</evidence>
<evidence type="ECO:0000256" key="9">
    <source>
        <dbReference type="ARBA" id="ARBA00022737"/>
    </source>
</evidence>
<evidence type="ECO:0000256" key="4">
    <source>
        <dbReference type="ARBA" id="ARBA00022527"/>
    </source>
</evidence>
<dbReference type="GO" id="GO:0004674">
    <property type="term" value="F:protein serine/threonine kinase activity"/>
    <property type="evidence" value="ECO:0007669"/>
    <property type="project" value="UniProtKB-KW"/>
</dbReference>
<dbReference type="Gene3D" id="2.90.10.10">
    <property type="entry name" value="Bulb-type lectin domain"/>
    <property type="match status" value="2"/>
</dbReference>
<keyword evidence="16" id="KW-0675">Receptor</keyword>
<keyword evidence="11" id="KW-0418">Kinase</keyword>
<comment type="caution">
    <text evidence="23">The sequence shown here is derived from an EMBL/GenBank/DDBJ whole genome shotgun (WGS) entry which is preliminary data.</text>
</comment>
<dbReference type="GO" id="GO:0005886">
    <property type="term" value="C:plasma membrane"/>
    <property type="evidence" value="ECO:0007669"/>
    <property type="project" value="UniProtKB-SubCell"/>
</dbReference>
<gene>
    <name evidence="23" type="ORF">C3L33_11422</name>
</gene>
<evidence type="ECO:0000256" key="10">
    <source>
        <dbReference type="ARBA" id="ARBA00022741"/>
    </source>
</evidence>
<feature type="domain" description="Bulb-type lectin" evidence="22">
    <location>
        <begin position="138"/>
        <end position="256"/>
    </location>
</feature>
<comment type="catalytic activity">
    <reaction evidence="19">
        <text>L-seryl-[protein] + ATP = O-phospho-L-seryl-[protein] + ADP + H(+)</text>
        <dbReference type="Rhea" id="RHEA:17989"/>
        <dbReference type="Rhea" id="RHEA-COMP:9863"/>
        <dbReference type="Rhea" id="RHEA-COMP:11604"/>
        <dbReference type="ChEBI" id="CHEBI:15378"/>
        <dbReference type="ChEBI" id="CHEBI:29999"/>
        <dbReference type="ChEBI" id="CHEBI:30616"/>
        <dbReference type="ChEBI" id="CHEBI:83421"/>
        <dbReference type="ChEBI" id="CHEBI:456216"/>
        <dbReference type="EC" id="2.7.11.1"/>
    </reaction>
</comment>
<dbReference type="InterPro" id="IPR011045">
    <property type="entry name" value="N2O_reductase_N"/>
</dbReference>
<dbReference type="EC" id="2.7.11.1" evidence="2"/>
<evidence type="ECO:0000256" key="2">
    <source>
        <dbReference type="ARBA" id="ARBA00012513"/>
    </source>
</evidence>
<evidence type="ECO:0000256" key="19">
    <source>
        <dbReference type="ARBA" id="ARBA00048679"/>
    </source>
</evidence>
<evidence type="ECO:0000256" key="5">
    <source>
        <dbReference type="ARBA" id="ARBA00022679"/>
    </source>
</evidence>
<reference evidence="23" key="1">
    <citation type="journal article" date="2019" name="Genome Biol. Evol.">
        <title>The Rhododendron genome and chromosomal organization provide insight into shared whole-genome duplications across the heath family (Ericaceae).</title>
        <authorList>
            <person name="Soza V.L."/>
            <person name="Lindsley D."/>
            <person name="Waalkes A."/>
            <person name="Ramage E."/>
            <person name="Patwardhan R.P."/>
            <person name="Burton J.N."/>
            <person name="Adey A."/>
            <person name="Kumar A."/>
            <person name="Qiu R."/>
            <person name="Shendure J."/>
            <person name="Hall B."/>
        </authorList>
    </citation>
    <scope>NUCLEOTIDE SEQUENCE</scope>
    <source>
        <strain evidence="23">RSF 1966-606</strain>
    </source>
</reference>
<dbReference type="AlphaFoldDB" id="A0A6A4LGE0"/>
<name>A0A6A4LGE0_9ERIC</name>
<organism evidence="23">
    <name type="scientific">Rhododendron williamsianum</name>
    <dbReference type="NCBI Taxonomy" id="262921"/>
    <lineage>
        <taxon>Eukaryota</taxon>
        <taxon>Viridiplantae</taxon>
        <taxon>Streptophyta</taxon>
        <taxon>Embryophyta</taxon>
        <taxon>Tracheophyta</taxon>
        <taxon>Spermatophyta</taxon>
        <taxon>Magnoliopsida</taxon>
        <taxon>eudicotyledons</taxon>
        <taxon>Gunneridae</taxon>
        <taxon>Pentapetalae</taxon>
        <taxon>asterids</taxon>
        <taxon>Ericales</taxon>
        <taxon>Ericaceae</taxon>
        <taxon>Ericoideae</taxon>
        <taxon>Rhodoreae</taxon>
        <taxon>Rhododendron</taxon>
    </lineage>
</organism>
<keyword evidence="14 20" id="KW-0472">Membrane</keyword>
<evidence type="ECO:0000256" key="13">
    <source>
        <dbReference type="ARBA" id="ARBA00022989"/>
    </source>
</evidence>
<dbReference type="GO" id="GO:0048544">
    <property type="term" value="P:recognition of pollen"/>
    <property type="evidence" value="ECO:0007669"/>
    <property type="project" value="InterPro"/>
</dbReference>
<keyword evidence="8" id="KW-0430">Lectin</keyword>
<feature type="non-terminal residue" evidence="23">
    <location>
        <position position="1"/>
    </location>
</feature>
<keyword evidence="12" id="KW-0067">ATP-binding</keyword>
<feature type="chain" id="PRO_5025405264" description="non-specific serine/threonine protein kinase" evidence="21">
    <location>
        <begin position="24"/>
        <end position="530"/>
    </location>
</feature>
<dbReference type="Pfam" id="PF01453">
    <property type="entry name" value="B_lectin"/>
    <property type="match status" value="1"/>
</dbReference>
<dbReference type="OrthoDB" id="1918782at2759"/>
<dbReference type="EMBL" id="QEFC01001606">
    <property type="protein sequence ID" value="KAE9456675.1"/>
    <property type="molecule type" value="Genomic_DNA"/>
</dbReference>
<keyword evidence="3" id="KW-1003">Cell membrane</keyword>
<evidence type="ECO:0000256" key="6">
    <source>
        <dbReference type="ARBA" id="ARBA00022692"/>
    </source>
</evidence>
<dbReference type="PROSITE" id="PS50927">
    <property type="entry name" value="BULB_LECTIN"/>
    <property type="match status" value="2"/>
</dbReference>
<evidence type="ECO:0000256" key="11">
    <source>
        <dbReference type="ARBA" id="ARBA00022777"/>
    </source>
</evidence>
<evidence type="ECO:0000256" key="15">
    <source>
        <dbReference type="ARBA" id="ARBA00023157"/>
    </source>
</evidence>
<feature type="signal peptide" evidence="21">
    <location>
        <begin position="1"/>
        <end position="23"/>
    </location>
</feature>
<proteinExistence type="predicted"/>
<evidence type="ECO:0000256" key="3">
    <source>
        <dbReference type="ARBA" id="ARBA00022475"/>
    </source>
</evidence>
<dbReference type="SMART" id="SM00108">
    <property type="entry name" value="B_lectin"/>
    <property type="match status" value="1"/>
</dbReference>
<evidence type="ECO:0000259" key="22">
    <source>
        <dbReference type="PROSITE" id="PS50927"/>
    </source>
</evidence>
<dbReference type="SUPFAM" id="SSF51110">
    <property type="entry name" value="alpha-D-mannose-specific plant lectins"/>
    <property type="match status" value="1"/>
</dbReference>
<evidence type="ECO:0000256" key="16">
    <source>
        <dbReference type="ARBA" id="ARBA00023170"/>
    </source>
</evidence>
<evidence type="ECO:0000256" key="8">
    <source>
        <dbReference type="ARBA" id="ARBA00022734"/>
    </source>
</evidence>
<accession>A0A6A4LGE0</accession>
<feature type="domain" description="Bulb-type lectin" evidence="22">
    <location>
        <begin position="16"/>
        <end position="136"/>
    </location>
</feature>
<keyword evidence="5" id="KW-0808">Transferase</keyword>
<evidence type="ECO:0000256" key="7">
    <source>
        <dbReference type="ARBA" id="ARBA00022729"/>
    </source>
</evidence>
<keyword evidence="6 20" id="KW-0812">Transmembrane</keyword>
<dbReference type="GO" id="GO:0030246">
    <property type="term" value="F:carbohydrate binding"/>
    <property type="evidence" value="ECO:0007669"/>
    <property type="project" value="UniProtKB-KW"/>
</dbReference>
<dbReference type="InterPro" id="IPR001480">
    <property type="entry name" value="Bulb-type_lectin_dom"/>
</dbReference>
<keyword evidence="15" id="KW-1015">Disulfide bond</keyword>
<evidence type="ECO:0000256" key="14">
    <source>
        <dbReference type="ARBA" id="ARBA00023136"/>
    </source>
</evidence>
<feature type="transmembrane region" description="Helical" evidence="20">
    <location>
        <begin position="416"/>
        <end position="435"/>
    </location>
</feature>
<keyword evidence="7 21" id="KW-0732">Signal</keyword>
<keyword evidence="10" id="KW-0547">Nucleotide-binding</keyword>
<evidence type="ECO:0000256" key="12">
    <source>
        <dbReference type="ARBA" id="ARBA00022840"/>
    </source>
</evidence>